<organism evidence="1 2">
    <name type="scientific">Roseiarcus fermentans</name>
    <dbReference type="NCBI Taxonomy" id="1473586"/>
    <lineage>
        <taxon>Bacteria</taxon>
        <taxon>Pseudomonadati</taxon>
        <taxon>Pseudomonadota</taxon>
        <taxon>Alphaproteobacteria</taxon>
        <taxon>Hyphomicrobiales</taxon>
        <taxon>Roseiarcaceae</taxon>
        <taxon>Roseiarcus</taxon>
    </lineage>
</organism>
<dbReference type="OrthoDB" id="7537532at2"/>
<evidence type="ECO:0000313" key="2">
    <source>
        <dbReference type="Proteomes" id="UP000253529"/>
    </source>
</evidence>
<keyword evidence="2" id="KW-1185">Reference proteome</keyword>
<dbReference type="EMBL" id="QNRK01000017">
    <property type="protein sequence ID" value="RBP11153.1"/>
    <property type="molecule type" value="Genomic_DNA"/>
</dbReference>
<dbReference type="Gene3D" id="3.40.50.150">
    <property type="entry name" value="Vaccinia Virus protein VP39"/>
    <property type="match status" value="1"/>
</dbReference>
<keyword evidence="1" id="KW-0808">Transferase</keyword>
<reference evidence="1 2" key="1">
    <citation type="submission" date="2018-06" db="EMBL/GenBank/DDBJ databases">
        <title>Genomic Encyclopedia of Type Strains, Phase IV (KMG-IV): sequencing the most valuable type-strain genomes for metagenomic binning, comparative biology and taxonomic classification.</title>
        <authorList>
            <person name="Goeker M."/>
        </authorList>
    </citation>
    <scope>NUCLEOTIDE SEQUENCE [LARGE SCALE GENOMIC DNA]</scope>
    <source>
        <strain evidence="1 2">DSM 24875</strain>
    </source>
</reference>
<dbReference type="GO" id="GO:0008168">
    <property type="term" value="F:methyltransferase activity"/>
    <property type="evidence" value="ECO:0007669"/>
    <property type="project" value="UniProtKB-KW"/>
</dbReference>
<name>A0A366F914_9HYPH</name>
<sequence>MRLLRTKWLTRELETYRGLVKHGAPGTHERLVELALSQGGPKEGVLDLGAGSGELLQRLGDAGYTDLNAADLRDANFKLADVPFTRIDLNQNFSKIFKRKFKLIVMSSVIEHLDSPRHALIEARALLDDDGLLSVIKPNVGFWEGRIKFFLTGDLWAFGESEYRGVRHISPLTSTQMRLMLQEIGFKIVAFTTAGSYATPLRSALSFPLWAPMAALFGRRVLGENLVIIARKSASDRVLSSPETSWEI</sequence>
<dbReference type="CDD" id="cd02440">
    <property type="entry name" value="AdoMet_MTases"/>
    <property type="match status" value="1"/>
</dbReference>
<gene>
    <name evidence="1" type="ORF">DFR50_11738</name>
</gene>
<dbReference type="AlphaFoldDB" id="A0A366F914"/>
<evidence type="ECO:0000313" key="1">
    <source>
        <dbReference type="EMBL" id="RBP11153.1"/>
    </source>
</evidence>
<dbReference type="Proteomes" id="UP000253529">
    <property type="component" value="Unassembled WGS sequence"/>
</dbReference>
<dbReference type="RefSeq" id="WP_113890258.1">
    <property type="nucleotide sequence ID" value="NZ_QNRK01000017.1"/>
</dbReference>
<keyword evidence="1" id="KW-0489">Methyltransferase</keyword>
<dbReference type="GO" id="GO:0032259">
    <property type="term" value="P:methylation"/>
    <property type="evidence" value="ECO:0007669"/>
    <property type="project" value="UniProtKB-KW"/>
</dbReference>
<dbReference type="Pfam" id="PF13489">
    <property type="entry name" value="Methyltransf_23"/>
    <property type="match status" value="1"/>
</dbReference>
<dbReference type="InterPro" id="IPR029063">
    <property type="entry name" value="SAM-dependent_MTases_sf"/>
</dbReference>
<accession>A0A366F914</accession>
<dbReference type="SUPFAM" id="SSF53335">
    <property type="entry name" value="S-adenosyl-L-methionine-dependent methyltransferases"/>
    <property type="match status" value="1"/>
</dbReference>
<comment type="caution">
    <text evidence="1">The sequence shown here is derived from an EMBL/GenBank/DDBJ whole genome shotgun (WGS) entry which is preliminary data.</text>
</comment>
<protein>
    <submittedName>
        <fullName evidence="1">Methyltransferase family protein</fullName>
    </submittedName>
</protein>
<proteinExistence type="predicted"/>